<comment type="caution">
    <text evidence="2">The sequence shown here is derived from an EMBL/GenBank/DDBJ whole genome shotgun (WGS) entry which is preliminary data.</text>
</comment>
<dbReference type="RefSeq" id="WP_337713548.1">
    <property type="nucleotide sequence ID" value="NZ_JBBEGL010000003.1"/>
</dbReference>
<organism evidence="2 3">
    <name type="scientific">Actinomycetospora aeridis</name>
    <dbReference type="NCBI Taxonomy" id="3129231"/>
    <lineage>
        <taxon>Bacteria</taxon>
        <taxon>Bacillati</taxon>
        <taxon>Actinomycetota</taxon>
        <taxon>Actinomycetes</taxon>
        <taxon>Pseudonocardiales</taxon>
        <taxon>Pseudonocardiaceae</taxon>
        <taxon>Actinomycetospora</taxon>
    </lineage>
</organism>
<feature type="transmembrane region" description="Helical" evidence="1">
    <location>
        <begin position="102"/>
        <end position="120"/>
    </location>
</feature>
<reference evidence="2 3" key="1">
    <citation type="submission" date="2024-03" db="EMBL/GenBank/DDBJ databases">
        <title>Actinomycetospora sp. OC33-EN06, a novel actinomycete isolated from wild orchid (Aerides multiflora).</title>
        <authorList>
            <person name="Suriyachadkun C."/>
        </authorList>
    </citation>
    <scope>NUCLEOTIDE SEQUENCE [LARGE SCALE GENOMIC DNA]</scope>
    <source>
        <strain evidence="2 3">OC33-EN06</strain>
    </source>
</reference>
<name>A0ABU8N464_9PSEU</name>
<gene>
    <name evidence="2" type="ORF">WCD41_11405</name>
</gene>
<evidence type="ECO:0000313" key="2">
    <source>
        <dbReference type="EMBL" id="MEJ2887053.1"/>
    </source>
</evidence>
<keyword evidence="1" id="KW-0472">Membrane</keyword>
<proteinExistence type="predicted"/>
<keyword evidence="3" id="KW-1185">Reference proteome</keyword>
<keyword evidence="1" id="KW-0812">Transmembrane</keyword>
<keyword evidence="1" id="KW-1133">Transmembrane helix</keyword>
<evidence type="ECO:0000313" key="3">
    <source>
        <dbReference type="Proteomes" id="UP001370100"/>
    </source>
</evidence>
<protein>
    <submittedName>
        <fullName evidence="2">Uncharacterized protein</fullName>
    </submittedName>
</protein>
<feature type="transmembrane region" description="Helical" evidence="1">
    <location>
        <begin position="140"/>
        <end position="160"/>
    </location>
</feature>
<dbReference type="EMBL" id="JBBEGL010000003">
    <property type="protein sequence ID" value="MEJ2887053.1"/>
    <property type="molecule type" value="Genomic_DNA"/>
</dbReference>
<dbReference type="Proteomes" id="UP001370100">
    <property type="component" value="Unassembled WGS sequence"/>
</dbReference>
<accession>A0ABU8N464</accession>
<evidence type="ECO:0000256" key="1">
    <source>
        <dbReference type="SAM" id="Phobius"/>
    </source>
</evidence>
<sequence>MSELVVHLGRPDDLVTADPTALLDDDLGRTIPGAEELFEVLLARRRPRRGLDRIVVTLPAGEVGDAVDGVDAVTARLTAGLRRWCLRRLEAVARDAGLQRRLGVAALRPGIPLFLVGLLFSTDFLAPDVPEFFQNVLGNGVFLVIAWIGLWYPLDTLFFARLPLKRQRRVLTALMAMPVEVRTRPSAERVVPSDVTGDPR</sequence>